<dbReference type="EC" id="2.7.13.3" evidence="2"/>
<dbReference type="RefSeq" id="WP_052637015.1">
    <property type="nucleotide sequence ID" value="NZ_FO082820.1"/>
</dbReference>
<evidence type="ECO:0000256" key="1">
    <source>
        <dbReference type="ARBA" id="ARBA00000085"/>
    </source>
</evidence>
<feature type="domain" description="PAS" evidence="8">
    <location>
        <begin position="824"/>
        <end position="902"/>
    </location>
</feature>
<dbReference type="GO" id="GO:0006355">
    <property type="term" value="P:regulation of DNA-templated transcription"/>
    <property type="evidence" value="ECO:0007669"/>
    <property type="project" value="InterPro"/>
</dbReference>
<dbReference type="InterPro" id="IPR003661">
    <property type="entry name" value="HisK_dim/P_dom"/>
</dbReference>
<feature type="region of interest" description="Disordered" evidence="6">
    <location>
        <begin position="465"/>
        <end position="541"/>
    </location>
</feature>
<dbReference type="InterPro" id="IPR013767">
    <property type="entry name" value="PAS_fold"/>
</dbReference>
<dbReference type="PRINTS" id="PR00344">
    <property type="entry name" value="BCTRLSENSOR"/>
</dbReference>
<keyword evidence="5 9" id="KW-0418">Kinase</keyword>
<dbReference type="InterPro" id="IPR005467">
    <property type="entry name" value="His_kinase_dom"/>
</dbReference>
<dbReference type="KEGG" id="rht:NT26_0281"/>
<feature type="compositionally biased region" description="Acidic residues" evidence="6">
    <location>
        <begin position="275"/>
        <end position="285"/>
    </location>
</feature>
<dbReference type="Pfam" id="PF00512">
    <property type="entry name" value="HisKA"/>
    <property type="match status" value="1"/>
</dbReference>
<dbReference type="Pfam" id="PF00989">
    <property type="entry name" value="PAS"/>
    <property type="match status" value="1"/>
</dbReference>
<dbReference type="SMART" id="SM00091">
    <property type="entry name" value="PAS"/>
    <property type="match status" value="3"/>
</dbReference>
<evidence type="ECO:0000259" key="7">
    <source>
        <dbReference type="PROSITE" id="PS50109"/>
    </source>
</evidence>
<feature type="domain" description="Histidine kinase" evidence="7">
    <location>
        <begin position="967"/>
        <end position="1188"/>
    </location>
</feature>
<dbReference type="Gene3D" id="3.30.450.20">
    <property type="entry name" value="PAS domain"/>
    <property type="match status" value="1"/>
</dbReference>
<feature type="region of interest" description="Disordered" evidence="6">
    <location>
        <begin position="275"/>
        <end position="333"/>
    </location>
</feature>
<dbReference type="InterPro" id="IPR004358">
    <property type="entry name" value="Sig_transdc_His_kin-like_C"/>
</dbReference>
<evidence type="ECO:0000256" key="4">
    <source>
        <dbReference type="ARBA" id="ARBA00022679"/>
    </source>
</evidence>
<dbReference type="STRING" id="1125847.NT26_0281"/>
<dbReference type="OrthoDB" id="9801651at2"/>
<dbReference type="GO" id="GO:0005886">
    <property type="term" value="C:plasma membrane"/>
    <property type="evidence" value="ECO:0007669"/>
    <property type="project" value="TreeGrafter"/>
</dbReference>
<keyword evidence="10" id="KW-1185">Reference proteome</keyword>
<gene>
    <name evidence="9" type="primary">pdhS</name>
    <name evidence="9" type="ORF">NT26_0281</name>
</gene>
<dbReference type="SMART" id="SM00388">
    <property type="entry name" value="HisKA"/>
    <property type="match status" value="1"/>
</dbReference>
<accession>L0NAH1</accession>
<evidence type="ECO:0000256" key="6">
    <source>
        <dbReference type="SAM" id="MobiDB-lite"/>
    </source>
</evidence>
<dbReference type="EMBL" id="FO082820">
    <property type="protein sequence ID" value="CCF18005.1"/>
    <property type="molecule type" value="Genomic_DNA"/>
</dbReference>
<dbReference type="InterPro" id="IPR035965">
    <property type="entry name" value="PAS-like_dom_sf"/>
</dbReference>
<dbReference type="PROSITE" id="PS50109">
    <property type="entry name" value="HIS_KIN"/>
    <property type="match status" value="1"/>
</dbReference>
<dbReference type="PANTHER" id="PTHR43047:SF72">
    <property type="entry name" value="OSMOSENSING HISTIDINE PROTEIN KINASE SLN1"/>
    <property type="match status" value="1"/>
</dbReference>
<dbReference type="Pfam" id="PF02518">
    <property type="entry name" value="HATPase_c"/>
    <property type="match status" value="1"/>
</dbReference>
<organism evidence="9 10">
    <name type="scientific">Pseudorhizobium banfieldiae</name>
    <dbReference type="NCBI Taxonomy" id="1125847"/>
    <lineage>
        <taxon>Bacteria</taxon>
        <taxon>Pseudomonadati</taxon>
        <taxon>Pseudomonadota</taxon>
        <taxon>Alphaproteobacteria</taxon>
        <taxon>Hyphomicrobiales</taxon>
        <taxon>Rhizobiaceae</taxon>
        <taxon>Rhizobium/Agrobacterium group</taxon>
        <taxon>Pseudorhizobium</taxon>
    </lineage>
</organism>
<keyword evidence="3" id="KW-0597">Phosphoprotein</keyword>
<dbReference type="PANTHER" id="PTHR43047">
    <property type="entry name" value="TWO-COMPONENT HISTIDINE PROTEIN KINASE"/>
    <property type="match status" value="1"/>
</dbReference>
<dbReference type="AlphaFoldDB" id="L0NAH1"/>
<keyword evidence="4 9" id="KW-0808">Transferase</keyword>
<dbReference type="Pfam" id="PF13188">
    <property type="entry name" value="PAS_8"/>
    <property type="match status" value="1"/>
</dbReference>
<dbReference type="Gene3D" id="1.10.287.130">
    <property type="match status" value="1"/>
</dbReference>
<dbReference type="GO" id="GO:0009927">
    <property type="term" value="F:histidine phosphotransfer kinase activity"/>
    <property type="evidence" value="ECO:0007669"/>
    <property type="project" value="TreeGrafter"/>
</dbReference>
<protein>
    <recommendedName>
        <fullName evidence="2">histidine kinase</fullName>
        <ecNumber evidence="2">2.7.13.3</ecNumber>
    </recommendedName>
</protein>
<feature type="compositionally biased region" description="Low complexity" evidence="6">
    <location>
        <begin position="499"/>
        <end position="510"/>
    </location>
</feature>
<evidence type="ECO:0000313" key="10">
    <source>
        <dbReference type="Proteomes" id="UP000010792"/>
    </source>
</evidence>
<dbReference type="SUPFAM" id="SSF55785">
    <property type="entry name" value="PYP-like sensor domain (PAS domain)"/>
    <property type="match status" value="1"/>
</dbReference>
<dbReference type="InterPro" id="IPR003594">
    <property type="entry name" value="HATPase_dom"/>
</dbReference>
<dbReference type="InterPro" id="IPR000014">
    <property type="entry name" value="PAS"/>
</dbReference>
<dbReference type="Gene3D" id="3.30.565.10">
    <property type="entry name" value="Histidine kinase-like ATPase, C-terminal domain"/>
    <property type="match status" value="1"/>
</dbReference>
<evidence type="ECO:0000256" key="5">
    <source>
        <dbReference type="ARBA" id="ARBA00022777"/>
    </source>
</evidence>
<dbReference type="InterPro" id="IPR036097">
    <property type="entry name" value="HisK_dim/P_sf"/>
</dbReference>
<feature type="region of interest" description="Disordered" evidence="6">
    <location>
        <begin position="616"/>
        <end position="685"/>
    </location>
</feature>
<dbReference type="PROSITE" id="PS50112">
    <property type="entry name" value="PAS"/>
    <property type="match status" value="1"/>
</dbReference>
<evidence type="ECO:0000256" key="2">
    <source>
        <dbReference type="ARBA" id="ARBA00012438"/>
    </source>
</evidence>
<evidence type="ECO:0000256" key="3">
    <source>
        <dbReference type="ARBA" id="ARBA00022553"/>
    </source>
</evidence>
<evidence type="ECO:0000313" key="9">
    <source>
        <dbReference type="EMBL" id="CCF18005.1"/>
    </source>
</evidence>
<comment type="catalytic activity">
    <reaction evidence="1">
        <text>ATP + protein L-histidine = ADP + protein N-phospho-L-histidine.</text>
        <dbReference type="EC" id="2.7.13.3"/>
    </reaction>
</comment>
<dbReference type="SUPFAM" id="SSF47384">
    <property type="entry name" value="Homodimeric domain of signal transducing histidine kinase"/>
    <property type="match status" value="1"/>
</dbReference>
<dbReference type="SMART" id="SM00387">
    <property type="entry name" value="HATPase_c"/>
    <property type="match status" value="1"/>
</dbReference>
<dbReference type="InterPro" id="IPR036890">
    <property type="entry name" value="HATPase_C_sf"/>
</dbReference>
<dbReference type="Proteomes" id="UP000010792">
    <property type="component" value="Chromosome"/>
</dbReference>
<feature type="compositionally biased region" description="Low complexity" evidence="6">
    <location>
        <begin position="478"/>
        <end position="491"/>
    </location>
</feature>
<dbReference type="NCBIfam" id="TIGR00229">
    <property type="entry name" value="sensory_box"/>
    <property type="match status" value="1"/>
</dbReference>
<dbReference type="CDD" id="cd00130">
    <property type="entry name" value="PAS"/>
    <property type="match status" value="1"/>
</dbReference>
<dbReference type="GO" id="GO:0000155">
    <property type="term" value="F:phosphorelay sensor kinase activity"/>
    <property type="evidence" value="ECO:0007669"/>
    <property type="project" value="InterPro"/>
</dbReference>
<evidence type="ECO:0000259" key="8">
    <source>
        <dbReference type="PROSITE" id="PS50112"/>
    </source>
</evidence>
<name>L0NAH1_9HYPH</name>
<feature type="compositionally biased region" description="Basic and acidic residues" evidence="6">
    <location>
        <begin position="322"/>
        <end position="333"/>
    </location>
</feature>
<dbReference type="CDD" id="cd00082">
    <property type="entry name" value="HisKA"/>
    <property type="match status" value="1"/>
</dbReference>
<sequence length="1192" mass="127941">MPATQYPFIDIAVHERVRNRYAAGDAIVLFSADMSTVLWCNGRGAGLFGYGSVYDFLDQGPDQNDLLFRQVRSVASRVERSSIPETLTIRVAAGFRAVPVMARCMPIDLSGEAAVLFTAPVGGTGGAAAATGSGLIDGLDDPHIHVAVLGADGVVAEASKAFPTLGLTPHTAQMLVTIANSEANGLVKRPVPTSKGYLPAAMGKLSDDPALYLLLVVETAAAGMDLAPEAIGNDPAAAMEVRPRNADSFDDAIEAVAHIEETSDTEELVTLDVDSADSEENDASDEDRRALPPQGGEAEETTVTLPGEGVVDEAPTEPPTPSREEPPSEPRFVFRRDSRATRFVWKIDAEGRFQEISEEFARTVGPRSANIAGSTFADVSARFKLDPENKLQDLLRRRDTWSGKTIRWPVEGTSFKVPIDLAALPTYTRDRVFDGFRGFGIIRVGDVAEDPDALGISLASDANETRAEEAPFQEAEEVSSAVSDDVASGEVVTREGVTAPEEAAPQVEPAADAELDSELPEPSTTQPSNRDAETDLQLPENEKPALRVVAAPAPASTDKVVQLPDRRIRREGLSPVEQAAFREIARQLDGFIGRRPSGDEDPSSQEVAGVNADEAQALPDTLEDTREVSPPSPEPESDDHLSSADLTVPDDAQEAPLAEEQPSAVEESEPDNHQSGTADDERAPYLPAARERMGLSGEILDQMPVALLVHAGDRLIHANPEFLRLTGYSSLEALADVGGLDALLQRQDLDSAANQASGLVLVRADDVIVPVTARLQSVRFEDATALMLAMIPIAAEPVAEKEHQAEVIPLARPIPEQAVRLQVEVEELRAILETATDGVVVIDIDGTIRSMNRSASALFNYDNDETEGKPFVMLFAHESQKAIVDYLAGLSGHGVASVLNDGREVIGREASGGFIPLFMTIGRLTSSNGFCAVIRDVTQWKRTEEELRTAKRVAEAANAHKSEFLAHVSHEIRTPLNAIIGFADLMATEHFGPVGHPRYVEYASDIVRSGRHVLDIVNDLLDISKIEAGEMELDFIPVELNETVSEAVSLLQPQANGQRVIIRTALSHSVPQVVADLRSVKQIVLNILSNAIRFTPSGGQTVVSTAYEGNGSVVLRIRDTGIGMSREELEVAMKPFRQVAGSTRKRGDGTGLGLPLTKAMVDANRASFAISSAPREGTLVEITFPPQRVLAN</sequence>
<dbReference type="SUPFAM" id="SSF55874">
    <property type="entry name" value="ATPase domain of HSP90 chaperone/DNA topoisomerase II/histidine kinase"/>
    <property type="match status" value="1"/>
</dbReference>
<reference evidence="9 10" key="1">
    <citation type="journal article" date="2013" name="Genome Biol. Evol.">
        <title>Life in an arsenic-containing gold mine: genome and physiology of the autotrophic arsenite-oxidizing bacterium rhizobium sp. NT-26.</title>
        <authorList>
            <person name="Andres J."/>
            <person name="Arsene-Ploetze F."/>
            <person name="Barbe V."/>
            <person name="Brochier-Armanet C."/>
            <person name="Cleiss-Arnold J."/>
            <person name="Coppee J.Y."/>
            <person name="Dillies M.A."/>
            <person name="Geist"/>
            <person name="L"/>
            <person name="Joublin A."/>
            <person name="Koechler S."/>
            <person name="Lassalle F."/>
            <person name="Marchal M."/>
            <person name="Medigue C."/>
            <person name="Muller D."/>
            <person name="Nesme X."/>
            <person name="Plewniak F."/>
            <person name="Proux C."/>
            <person name="Ramirez-Bahena M.H."/>
            <person name="Schenowitz C."/>
            <person name="Sismeiro O."/>
            <person name="Vallenet D."/>
            <person name="Santini J.M."/>
            <person name="Bertin P.N."/>
        </authorList>
    </citation>
    <scope>NUCLEOTIDE SEQUENCE [LARGE SCALE GENOMIC DNA]</scope>
    <source>
        <strain evidence="9 10">NT-26</strain>
    </source>
</reference>
<proteinExistence type="predicted"/>